<sequence>MGCDSALLWLSLEVKQWRPARLLRMLGLLRVRSRSNRAMKDLGRISPSIVASQYASLPASESIKYGPSHFGASFPSLGLVVLWNAFLSTKSPTWNLLILILLLYDLAILCW</sequence>
<reference evidence="1 2" key="2">
    <citation type="journal article" date="2022" name="Mol. Ecol. Resour.">
        <title>The genomes of chicory, endive, great burdock and yacon provide insights into Asteraceae paleo-polyploidization history and plant inulin production.</title>
        <authorList>
            <person name="Fan W."/>
            <person name="Wang S."/>
            <person name="Wang H."/>
            <person name="Wang A."/>
            <person name="Jiang F."/>
            <person name="Liu H."/>
            <person name="Zhao H."/>
            <person name="Xu D."/>
            <person name="Zhang Y."/>
        </authorList>
    </citation>
    <scope>NUCLEOTIDE SEQUENCE [LARGE SCALE GENOMIC DNA]</scope>
    <source>
        <strain evidence="2">cv. Yunnan</strain>
        <tissue evidence="1">Leaves</tissue>
    </source>
</reference>
<protein>
    <submittedName>
        <fullName evidence="1">Uncharacterized protein</fullName>
    </submittedName>
</protein>
<comment type="caution">
    <text evidence="1">The sequence shown here is derived from an EMBL/GenBank/DDBJ whole genome shotgun (WGS) entry which is preliminary data.</text>
</comment>
<dbReference type="Proteomes" id="UP001056120">
    <property type="component" value="Linkage Group LG17"/>
</dbReference>
<accession>A0ACB9ENZ0</accession>
<dbReference type="EMBL" id="CM042034">
    <property type="protein sequence ID" value="KAI3760278.1"/>
    <property type="molecule type" value="Genomic_DNA"/>
</dbReference>
<evidence type="ECO:0000313" key="2">
    <source>
        <dbReference type="Proteomes" id="UP001056120"/>
    </source>
</evidence>
<name>A0ACB9ENZ0_9ASTR</name>
<reference evidence="2" key="1">
    <citation type="journal article" date="2022" name="Mol. Ecol. Resour.">
        <title>The genomes of chicory, endive, great burdock and yacon provide insights into Asteraceae palaeo-polyploidization history and plant inulin production.</title>
        <authorList>
            <person name="Fan W."/>
            <person name="Wang S."/>
            <person name="Wang H."/>
            <person name="Wang A."/>
            <person name="Jiang F."/>
            <person name="Liu H."/>
            <person name="Zhao H."/>
            <person name="Xu D."/>
            <person name="Zhang Y."/>
        </authorList>
    </citation>
    <scope>NUCLEOTIDE SEQUENCE [LARGE SCALE GENOMIC DNA]</scope>
    <source>
        <strain evidence="2">cv. Yunnan</strain>
    </source>
</reference>
<proteinExistence type="predicted"/>
<organism evidence="1 2">
    <name type="scientific">Smallanthus sonchifolius</name>
    <dbReference type="NCBI Taxonomy" id="185202"/>
    <lineage>
        <taxon>Eukaryota</taxon>
        <taxon>Viridiplantae</taxon>
        <taxon>Streptophyta</taxon>
        <taxon>Embryophyta</taxon>
        <taxon>Tracheophyta</taxon>
        <taxon>Spermatophyta</taxon>
        <taxon>Magnoliopsida</taxon>
        <taxon>eudicotyledons</taxon>
        <taxon>Gunneridae</taxon>
        <taxon>Pentapetalae</taxon>
        <taxon>asterids</taxon>
        <taxon>campanulids</taxon>
        <taxon>Asterales</taxon>
        <taxon>Asteraceae</taxon>
        <taxon>Asteroideae</taxon>
        <taxon>Heliantheae alliance</taxon>
        <taxon>Millerieae</taxon>
        <taxon>Smallanthus</taxon>
    </lineage>
</organism>
<keyword evidence="2" id="KW-1185">Reference proteome</keyword>
<gene>
    <name evidence="1" type="ORF">L1987_50671</name>
</gene>
<evidence type="ECO:0000313" key="1">
    <source>
        <dbReference type="EMBL" id="KAI3760278.1"/>
    </source>
</evidence>